<dbReference type="InterPro" id="IPR001173">
    <property type="entry name" value="Glyco_trans_2-like"/>
</dbReference>
<keyword evidence="3" id="KW-1185">Reference proteome</keyword>
<keyword evidence="2" id="KW-0808">Transferase</keyword>
<proteinExistence type="predicted"/>
<dbReference type="RefSeq" id="WP_189767155.1">
    <property type="nucleotide sequence ID" value="NZ_BNCK01000001.1"/>
</dbReference>
<evidence type="ECO:0000313" key="3">
    <source>
        <dbReference type="Proteomes" id="UP000623842"/>
    </source>
</evidence>
<organism evidence="2 3">
    <name type="scientific">Thalassotalea marina</name>
    <dbReference type="NCBI Taxonomy" id="1673741"/>
    <lineage>
        <taxon>Bacteria</taxon>
        <taxon>Pseudomonadati</taxon>
        <taxon>Pseudomonadota</taxon>
        <taxon>Gammaproteobacteria</taxon>
        <taxon>Alteromonadales</taxon>
        <taxon>Colwelliaceae</taxon>
        <taxon>Thalassotalea</taxon>
    </lineage>
</organism>
<feature type="domain" description="Glycosyltransferase 2-like" evidence="1">
    <location>
        <begin position="5"/>
        <end position="111"/>
    </location>
</feature>
<dbReference type="EMBL" id="BNCK01000001">
    <property type="protein sequence ID" value="GHF80942.1"/>
    <property type="molecule type" value="Genomic_DNA"/>
</dbReference>
<dbReference type="Pfam" id="PF00535">
    <property type="entry name" value="Glycos_transf_2"/>
    <property type="match status" value="1"/>
</dbReference>
<accession>A0A919EI17</accession>
<dbReference type="Gene3D" id="3.90.550.10">
    <property type="entry name" value="Spore Coat Polysaccharide Biosynthesis Protein SpsA, Chain A"/>
    <property type="match status" value="1"/>
</dbReference>
<evidence type="ECO:0000259" key="1">
    <source>
        <dbReference type="Pfam" id="PF00535"/>
    </source>
</evidence>
<dbReference type="PANTHER" id="PTHR22916:SF3">
    <property type="entry name" value="UDP-GLCNAC:BETAGAL BETA-1,3-N-ACETYLGLUCOSAMINYLTRANSFERASE-LIKE PROTEIN 1"/>
    <property type="match status" value="1"/>
</dbReference>
<name>A0A919EI17_9GAMM</name>
<dbReference type="CDD" id="cd00761">
    <property type="entry name" value="Glyco_tranf_GTA_type"/>
    <property type="match status" value="1"/>
</dbReference>
<protein>
    <submittedName>
        <fullName evidence="2">Glycosyl transferase</fullName>
    </submittedName>
</protein>
<sequence>MYLVSIIVPYYNRSECLGPLINSVIAQSHKCWELIVVDDCSKDSEKAQAIIASFGLDKIRYIRHETNKNGAQARNTGIELAKGDFIAFLDSDDTWEPQKLALQLEKFKSTGSHDKTIVYSALNKVFADNSKSPEILPLQRKIEAVSVSDYLFRFDGLMQTTTFLLKTSFAKSLKFNPALVRHQDYDFILRAENEGAQFEFIDMPLANWITLPGEGSVVRKGGDLLFSIEWFEQYKQYMTSTGARAYLGRQMFYIAIKSKKLSTYYSYVFKTVKFSGLLHVLKDNINLVLNK</sequence>
<dbReference type="GO" id="GO:0016758">
    <property type="term" value="F:hexosyltransferase activity"/>
    <property type="evidence" value="ECO:0007669"/>
    <property type="project" value="UniProtKB-ARBA"/>
</dbReference>
<gene>
    <name evidence="2" type="ORF">GCM10017161_05320</name>
</gene>
<dbReference type="Proteomes" id="UP000623842">
    <property type="component" value="Unassembled WGS sequence"/>
</dbReference>
<dbReference type="InterPro" id="IPR029044">
    <property type="entry name" value="Nucleotide-diphossugar_trans"/>
</dbReference>
<evidence type="ECO:0000313" key="2">
    <source>
        <dbReference type="EMBL" id="GHF80942.1"/>
    </source>
</evidence>
<comment type="caution">
    <text evidence="2">The sequence shown here is derived from an EMBL/GenBank/DDBJ whole genome shotgun (WGS) entry which is preliminary data.</text>
</comment>
<dbReference type="PANTHER" id="PTHR22916">
    <property type="entry name" value="GLYCOSYLTRANSFERASE"/>
    <property type="match status" value="1"/>
</dbReference>
<dbReference type="SUPFAM" id="SSF53448">
    <property type="entry name" value="Nucleotide-diphospho-sugar transferases"/>
    <property type="match status" value="1"/>
</dbReference>
<reference evidence="2" key="1">
    <citation type="journal article" date="2014" name="Int. J. Syst. Evol. Microbiol.">
        <title>Complete genome sequence of Corynebacterium casei LMG S-19264T (=DSM 44701T), isolated from a smear-ripened cheese.</title>
        <authorList>
            <consortium name="US DOE Joint Genome Institute (JGI-PGF)"/>
            <person name="Walter F."/>
            <person name="Albersmeier A."/>
            <person name="Kalinowski J."/>
            <person name="Ruckert C."/>
        </authorList>
    </citation>
    <scope>NUCLEOTIDE SEQUENCE</scope>
    <source>
        <strain evidence="2">KCTC 42731</strain>
    </source>
</reference>
<dbReference type="AlphaFoldDB" id="A0A919EI17"/>
<reference evidence="2" key="2">
    <citation type="submission" date="2020-09" db="EMBL/GenBank/DDBJ databases">
        <authorList>
            <person name="Sun Q."/>
            <person name="Kim S."/>
        </authorList>
    </citation>
    <scope>NUCLEOTIDE SEQUENCE</scope>
    <source>
        <strain evidence="2">KCTC 42731</strain>
    </source>
</reference>